<dbReference type="GO" id="GO:0055085">
    <property type="term" value="P:transmembrane transport"/>
    <property type="evidence" value="ECO:0007669"/>
    <property type="project" value="InterPro"/>
</dbReference>
<dbReference type="InterPro" id="IPR045621">
    <property type="entry name" value="BPD_transp_1_N"/>
</dbReference>
<dbReference type="InterPro" id="IPR035906">
    <property type="entry name" value="MetI-like_sf"/>
</dbReference>
<dbReference type="EMBL" id="PGTK01000003">
    <property type="protein sequence ID" value="PJF31417.1"/>
    <property type="molecule type" value="Genomic_DNA"/>
</dbReference>
<keyword evidence="2 7" id="KW-0813">Transport</keyword>
<dbReference type="PANTHER" id="PTHR30465:SF0">
    <property type="entry name" value="OLIGOPEPTIDE TRANSPORT SYSTEM PERMEASE PROTEIN APPB"/>
    <property type="match status" value="1"/>
</dbReference>
<accession>A0A2M8P1J2</accession>
<protein>
    <submittedName>
        <fullName evidence="9">Diguanylate cyclase</fullName>
    </submittedName>
</protein>
<evidence type="ECO:0000256" key="2">
    <source>
        <dbReference type="ARBA" id="ARBA00022448"/>
    </source>
</evidence>
<dbReference type="PANTHER" id="PTHR30465">
    <property type="entry name" value="INNER MEMBRANE ABC TRANSPORTER"/>
    <property type="match status" value="1"/>
</dbReference>
<organism evidence="9 10">
    <name type="scientific">Candidatus Thermofonsia Clade 1 bacterium</name>
    <dbReference type="NCBI Taxonomy" id="2364210"/>
    <lineage>
        <taxon>Bacteria</taxon>
        <taxon>Bacillati</taxon>
        <taxon>Chloroflexota</taxon>
        <taxon>Candidatus Thermofontia</taxon>
        <taxon>Candidatus Thermofonsia Clade 1</taxon>
    </lineage>
</organism>
<keyword evidence="4 7" id="KW-0812">Transmembrane</keyword>
<comment type="similarity">
    <text evidence="7">Belongs to the binding-protein-dependent transport system permease family.</text>
</comment>
<reference evidence="9 10" key="1">
    <citation type="submission" date="2017-11" db="EMBL/GenBank/DDBJ databases">
        <title>Evolution of Phototrophy in the Chloroflexi Phylum Driven by Horizontal Gene Transfer.</title>
        <authorList>
            <person name="Ward L.M."/>
            <person name="Hemp J."/>
            <person name="Shih P.M."/>
            <person name="Mcglynn S.E."/>
            <person name="Fischer W."/>
        </authorList>
    </citation>
    <scope>NUCLEOTIDE SEQUENCE [LARGE SCALE GENOMIC DNA]</scope>
    <source>
        <strain evidence="9">CP2_2F</strain>
    </source>
</reference>
<feature type="transmembrane region" description="Helical" evidence="7">
    <location>
        <begin position="123"/>
        <end position="145"/>
    </location>
</feature>
<evidence type="ECO:0000256" key="5">
    <source>
        <dbReference type="ARBA" id="ARBA00022989"/>
    </source>
</evidence>
<evidence type="ECO:0000256" key="3">
    <source>
        <dbReference type="ARBA" id="ARBA00022475"/>
    </source>
</evidence>
<feature type="transmembrane region" description="Helical" evidence="7">
    <location>
        <begin position="313"/>
        <end position="339"/>
    </location>
</feature>
<name>A0A2M8P1J2_9CHLR</name>
<dbReference type="InterPro" id="IPR000515">
    <property type="entry name" value="MetI-like"/>
</dbReference>
<gene>
    <name evidence="9" type="ORF">CUN51_03540</name>
</gene>
<dbReference type="AlphaFoldDB" id="A0A2M8P1J2"/>
<keyword evidence="3" id="KW-1003">Cell membrane</keyword>
<evidence type="ECO:0000256" key="7">
    <source>
        <dbReference type="RuleBase" id="RU363032"/>
    </source>
</evidence>
<dbReference type="Pfam" id="PF19300">
    <property type="entry name" value="BPD_transp_1_N"/>
    <property type="match status" value="1"/>
</dbReference>
<dbReference type="Proteomes" id="UP000228921">
    <property type="component" value="Unassembled WGS sequence"/>
</dbReference>
<dbReference type="Pfam" id="PF00528">
    <property type="entry name" value="BPD_transp_1"/>
    <property type="match status" value="1"/>
</dbReference>
<dbReference type="GO" id="GO:0005886">
    <property type="term" value="C:plasma membrane"/>
    <property type="evidence" value="ECO:0007669"/>
    <property type="project" value="UniProtKB-SubCell"/>
</dbReference>
<evidence type="ECO:0000256" key="6">
    <source>
        <dbReference type="ARBA" id="ARBA00023136"/>
    </source>
</evidence>
<evidence type="ECO:0000259" key="8">
    <source>
        <dbReference type="PROSITE" id="PS50928"/>
    </source>
</evidence>
<dbReference type="SUPFAM" id="SSF161098">
    <property type="entry name" value="MetI-like"/>
    <property type="match status" value="1"/>
</dbReference>
<feature type="transmembrane region" description="Helical" evidence="7">
    <location>
        <begin position="157"/>
        <end position="181"/>
    </location>
</feature>
<evidence type="ECO:0000313" key="10">
    <source>
        <dbReference type="Proteomes" id="UP000228921"/>
    </source>
</evidence>
<feature type="domain" description="ABC transmembrane type-1" evidence="8">
    <location>
        <begin position="117"/>
        <end position="332"/>
    </location>
</feature>
<keyword evidence="6 7" id="KW-0472">Membrane</keyword>
<dbReference type="Gene3D" id="1.10.3720.10">
    <property type="entry name" value="MetI-like"/>
    <property type="match status" value="1"/>
</dbReference>
<dbReference type="CDD" id="cd06261">
    <property type="entry name" value="TM_PBP2"/>
    <property type="match status" value="1"/>
</dbReference>
<feature type="transmembrane region" description="Helical" evidence="7">
    <location>
        <begin position="210"/>
        <end position="228"/>
    </location>
</feature>
<keyword evidence="5 7" id="KW-1133">Transmembrane helix</keyword>
<proteinExistence type="inferred from homology"/>
<sequence length="346" mass="37825">MAKYIARRIVQSIPTLFLITVLAFIIVSLAPGGPTASLLLDPNLTPQDRVRIAEQLGVNDPWPIQYLRWLIGDDWEWRIRDNSGEPKPGTRLGILRLDFGHSFVANRRVLDLFAERLGATLELGISALLFALALGVPIGILSAVLRGSLFDNSMRVLAVIINAVPNFWLGLMLILLFGVIIKGPDGRGLLPMGSRCPTTLETCPPLHERLNHLLLPMIVLGGGGLAGYSRYLRASMLDVIGQDYIRTARAKGLKDRAVWFGHGARNALIPLATFLGPAIAGVWGGAFITEQIFSWPGIGRLTLQSLTALDYPMIMAVTVFSAVATILGFIISDILYALIDPRIRFN</sequence>
<evidence type="ECO:0000256" key="4">
    <source>
        <dbReference type="ARBA" id="ARBA00022692"/>
    </source>
</evidence>
<feature type="transmembrane region" description="Helical" evidence="7">
    <location>
        <begin position="12"/>
        <end position="30"/>
    </location>
</feature>
<comment type="caution">
    <text evidence="9">The sequence shown here is derived from an EMBL/GenBank/DDBJ whole genome shotgun (WGS) entry which is preliminary data.</text>
</comment>
<evidence type="ECO:0000256" key="1">
    <source>
        <dbReference type="ARBA" id="ARBA00004651"/>
    </source>
</evidence>
<feature type="transmembrane region" description="Helical" evidence="7">
    <location>
        <begin position="268"/>
        <end position="293"/>
    </location>
</feature>
<comment type="subcellular location">
    <subcellularLocation>
        <location evidence="1 7">Cell membrane</location>
        <topology evidence="1 7">Multi-pass membrane protein</topology>
    </subcellularLocation>
</comment>
<dbReference type="PROSITE" id="PS50928">
    <property type="entry name" value="ABC_TM1"/>
    <property type="match status" value="1"/>
</dbReference>
<evidence type="ECO:0000313" key="9">
    <source>
        <dbReference type="EMBL" id="PJF31417.1"/>
    </source>
</evidence>